<dbReference type="InterPro" id="IPR036661">
    <property type="entry name" value="Luciferase-like_sf"/>
</dbReference>
<name>A0A6J6NQI0_9ZZZZ</name>
<evidence type="ECO:0000313" key="7">
    <source>
        <dbReference type="EMBL" id="CAB5060058.1"/>
    </source>
</evidence>
<dbReference type="EMBL" id="CAFBOG010000221">
    <property type="protein sequence ID" value="CAB4994620.1"/>
    <property type="molecule type" value="Genomic_DNA"/>
</dbReference>
<dbReference type="CDD" id="cd01097">
    <property type="entry name" value="Tetrahydromethanopterin_reductase"/>
    <property type="match status" value="1"/>
</dbReference>
<dbReference type="NCBIfam" id="TIGR03564">
    <property type="entry name" value="F420_MSMEG_4879"/>
    <property type="match status" value="1"/>
</dbReference>
<evidence type="ECO:0000256" key="1">
    <source>
        <dbReference type="ARBA" id="ARBA00023002"/>
    </source>
</evidence>
<dbReference type="EMBL" id="CAFAAQ010000215">
    <property type="protein sequence ID" value="CAB4821814.1"/>
    <property type="molecule type" value="Genomic_DNA"/>
</dbReference>
<dbReference type="InterPro" id="IPR019910">
    <property type="entry name" value="Lucif-like_OxRdtase_MSMEG_4879"/>
</dbReference>
<dbReference type="EMBL" id="CAFBPW010000200">
    <property type="protein sequence ID" value="CAB5038082.1"/>
    <property type="molecule type" value="Genomic_DNA"/>
</dbReference>
<dbReference type="AlphaFoldDB" id="A0A6J6NQI0"/>
<proteinExistence type="predicted"/>
<dbReference type="PANTHER" id="PTHR43244:SF1">
    <property type="entry name" value="5,10-METHYLENETETRAHYDROMETHANOPTERIN REDUCTASE"/>
    <property type="match status" value="1"/>
</dbReference>
<dbReference type="Pfam" id="PF00296">
    <property type="entry name" value="Bac_luciferase"/>
    <property type="match status" value="1"/>
</dbReference>
<dbReference type="GO" id="GO:0016705">
    <property type="term" value="F:oxidoreductase activity, acting on paired donors, with incorporation or reduction of molecular oxygen"/>
    <property type="evidence" value="ECO:0007669"/>
    <property type="project" value="InterPro"/>
</dbReference>
<organism evidence="3">
    <name type="scientific">freshwater metagenome</name>
    <dbReference type="NCBI Taxonomy" id="449393"/>
    <lineage>
        <taxon>unclassified sequences</taxon>
        <taxon>metagenomes</taxon>
        <taxon>ecological metagenomes</taxon>
    </lineage>
</organism>
<sequence length="304" mass="31830">MSIDMRIGINGTGSLATLDQVLAEAKRTEADGFDSFWIAQIFGMDALTALAVVGREVPRIELGTAVVPTYPRHPMMMAGQALTVQLASQNRLALGIGLSHQIVIESLWGYSYEKPIRHMREYLSALLPLLNGESVDVHGEDITCVGGVDVQGAEAPPVIVAALGAQMLKLAGSNGCGTITWCTGERALLSHVVPKITQAAEAAAQPAPRVIAGLPVCVTSDPDAAYAIVAEQLALYGGLPSYRAMLDIEGAEGPADVAIIGDEEHVAAALGRLADGGVTEFSAVIAAPSAEDHSRTWELLKSLI</sequence>
<evidence type="ECO:0000313" key="4">
    <source>
        <dbReference type="EMBL" id="CAB4821814.1"/>
    </source>
</evidence>
<evidence type="ECO:0000313" key="6">
    <source>
        <dbReference type="EMBL" id="CAB5038082.1"/>
    </source>
</evidence>
<evidence type="ECO:0000313" key="5">
    <source>
        <dbReference type="EMBL" id="CAB4994620.1"/>
    </source>
</evidence>
<feature type="domain" description="Luciferase-like" evidence="2">
    <location>
        <begin position="14"/>
        <end position="279"/>
    </location>
</feature>
<accession>A0A6J6NQI0</accession>
<dbReference type="SUPFAM" id="SSF51679">
    <property type="entry name" value="Bacterial luciferase-like"/>
    <property type="match status" value="1"/>
</dbReference>
<dbReference type="InterPro" id="IPR011251">
    <property type="entry name" value="Luciferase-like_dom"/>
</dbReference>
<dbReference type="Gene3D" id="3.20.20.30">
    <property type="entry name" value="Luciferase-like domain"/>
    <property type="match status" value="1"/>
</dbReference>
<reference evidence="3" key="1">
    <citation type="submission" date="2020-05" db="EMBL/GenBank/DDBJ databases">
        <authorList>
            <person name="Chiriac C."/>
            <person name="Salcher M."/>
            <person name="Ghai R."/>
            <person name="Kavagutti S V."/>
        </authorList>
    </citation>
    <scope>NUCLEOTIDE SEQUENCE</scope>
</reference>
<keyword evidence="1" id="KW-0560">Oxidoreductase</keyword>
<dbReference type="EMBL" id="CAEZXS010000019">
    <property type="protein sequence ID" value="CAB4689011.1"/>
    <property type="molecule type" value="Genomic_DNA"/>
</dbReference>
<dbReference type="EMBL" id="CAFBQW010000006">
    <property type="protein sequence ID" value="CAB5060058.1"/>
    <property type="molecule type" value="Genomic_DNA"/>
</dbReference>
<dbReference type="PANTHER" id="PTHR43244">
    <property type="match status" value="1"/>
</dbReference>
<protein>
    <submittedName>
        <fullName evidence="3">Unannotated protein</fullName>
    </submittedName>
</protein>
<evidence type="ECO:0000313" key="3">
    <source>
        <dbReference type="EMBL" id="CAB4689011.1"/>
    </source>
</evidence>
<evidence type="ECO:0000259" key="2">
    <source>
        <dbReference type="Pfam" id="PF00296"/>
    </source>
</evidence>
<gene>
    <name evidence="3" type="ORF">UFOPK2582_00288</name>
    <name evidence="4" type="ORF">UFOPK3046_01775</name>
    <name evidence="5" type="ORF">UFOPK3914_01794</name>
    <name evidence="6" type="ORF">UFOPK4173_01486</name>
    <name evidence="7" type="ORF">UFOPK4354_00107</name>
</gene>
<dbReference type="InterPro" id="IPR050564">
    <property type="entry name" value="F420-G6PD/mer"/>
</dbReference>